<name>A0A975WFA7_9RHOB</name>
<dbReference type="EMBL" id="FNYY01000034">
    <property type="protein sequence ID" value="SEK10793.1"/>
    <property type="molecule type" value="Genomic_DNA"/>
</dbReference>
<feature type="signal peptide" evidence="1">
    <location>
        <begin position="1"/>
        <end position="20"/>
    </location>
</feature>
<feature type="chain" id="PRO_5037311460" evidence="1">
    <location>
        <begin position="21"/>
        <end position="216"/>
    </location>
</feature>
<evidence type="ECO:0000256" key="1">
    <source>
        <dbReference type="SAM" id="SignalP"/>
    </source>
</evidence>
<reference evidence="2 3" key="1">
    <citation type="submission" date="2016-10" db="EMBL/GenBank/DDBJ databases">
        <authorList>
            <person name="Varghese N."/>
            <person name="Submissions S."/>
        </authorList>
    </citation>
    <scope>NUCLEOTIDE SEQUENCE [LARGE SCALE GENOMIC DNA]</scope>
    <source>
        <strain evidence="2 3">FF3</strain>
    </source>
</reference>
<evidence type="ECO:0000313" key="2">
    <source>
        <dbReference type="EMBL" id="SEK10793.1"/>
    </source>
</evidence>
<keyword evidence="1" id="KW-0732">Signal</keyword>
<keyword evidence="3" id="KW-1185">Reference proteome</keyword>
<accession>A0A975WFA7</accession>
<dbReference type="AlphaFoldDB" id="A0A975WFA7"/>
<proteinExistence type="predicted"/>
<evidence type="ECO:0000313" key="3">
    <source>
        <dbReference type="Proteomes" id="UP000182932"/>
    </source>
</evidence>
<gene>
    <name evidence="2" type="ORF">SAMN04487940_13417</name>
</gene>
<sequence>MKRILYASAIVLAGASGATAATIEATEQNLLAIQNFVPEATMADLQAMTDTEIRVILNAISSGDSGSNKASTVRSLFEDSSAMDMDSMATSEFANETNLAKIQAYVPEATLADLQAMENEQIAGILNTISSGEDGGDKRSTVRALFEGDDSMMMNAEATSDFVNQTNLARIRTFAPEVTLADLARIGDEEVAVILNILSSDASEGDKRQRIQARFE</sequence>
<dbReference type="RefSeq" id="WP_074840272.1">
    <property type="nucleotide sequence ID" value="NZ_CATLQZ010000038.1"/>
</dbReference>
<dbReference type="Proteomes" id="UP000182932">
    <property type="component" value="Unassembled WGS sequence"/>
</dbReference>
<comment type="caution">
    <text evidence="2">The sequence shown here is derived from an EMBL/GenBank/DDBJ whole genome shotgun (WGS) entry which is preliminary data.</text>
</comment>
<protein>
    <submittedName>
        <fullName evidence="2">Uncharacterized protein</fullName>
    </submittedName>
</protein>
<organism evidence="2 3">
    <name type="scientific">Marinovum algicola</name>
    <dbReference type="NCBI Taxonomy" id="42444"/>
    <lineage>
        <taxon>Bacteria</taxon>
        <taxon>Pseudomonadati</taxon>
        <taxon>Pseudomonadota</taxon>
        <taxon>Alphaproteobacteria</taxon>
        <taxon>Rhodobacterales</taxon>
        <taxon>Roseobacteraceae</taxon>
        <taxon>Marinovum</taxon>
    </lineage>
</organism>
<dbReference type="GeneID" id="80821108"/>